<dbReference type="PANTHER" id="PTHR31111">
    <property type="entry name" value="BNAA05G37150D PROTEIN-RELATED"/>
    <property type="match status" value="1"/>
</dbReference>
<dbReference type="SMART" id="SM00256">
    <property type="entry name" value="FBOX"/>
    <property type="match status" value="1"/>
</dbReference>
<dbReference type="EMBL" id="CACVBM020001268">
    <property type="protein sequence ID" value="CAA7042371.1"/>
    <property type="molecule type" value="Genomic_DNA"/>
</dbReference>
<dbReference type="InterPro" id="IPR015915">
    <property type="entry name" value="Kelch-typ_b-propeller"/>
</dbReference>
<dbReference type="EMBL" id="CACVBM020001607">
    <property type="protein sequence ID" value="CAA7055855.1"/>
    <property type="molecule type" value="Genomic_DNA"/>
</dbReference>
<feature type="compositionally biased region" description="Polar residues" evidence="1">
    <location>
        <begin position="107"/>
        <end position="119"/>
    </location>
</feature>
<evidence type="ECO:0000313" key="4">
    <source>
        <dbReference type="EMBL" id="CAA7042371.1"/>
    </source>
</evidence>
<organism evidence="5 6">
    <name type="scientific">Microthlaspi erraticum</name>
    <dbReference type="NCBI Taxonomy" id="1685480"/>
    <lineage>
        <taxon>Eukaryota</taxon>
        <taxon>Viridiplantae</taxon>
        <taxon>Streptophyta</taxon>
        <taxon>Embryophyta</taxon>
        <taxon>Tracheophyta</taxon>
        <taxon>Spermatophyta</taxon>
        <taxon>Magnoliopsida</taxon>
        <taxon>eudicotyledons</taxon>
        <taxon>Gunneridae</taxon>
        <taxon>Pentapetalae</taxon>
        <taxon>rosids</taxon>
        <taxon>malvids</taxon>
        <taxon>Brassicales</taxon>
        <taxon>Brassicaceae</taxon>
        <taxon>Coluteocarpeae</taxon>
        <taxon>Microthlaspi</taxon>
    </lineage>
</organism>
<dbReference type="Gene3D" id="2.120.10.80">
    <property type="entry name" value="Kelch-type beta propeller"/>
    <property type="match status" value="1"/>
</dbReference>
<evidence type="ECO:0000313" key="5">
    <source>
        <dbReference type="EMBL" id="CAA7055855.1"/>
    </source>
</evidence>
<reference evidence="5 6" key="1">
    <citation type="submission" date="2020-01" db="EMBL/GenBank/DDBJ databases">
        <authorList>
            <person name="Mishra B."/>
        </authorList>
    </citation>
    <scope>NUCLEOTIDE SEQUENCE [LARGE SCALE GENOMIC DNA]</scope>
</reference>
<dbReference type="InterPro" id="IPR001810">
    <property type="entry name" value="F-box_dom"/>
</dbReference>
<evidence type="ECO:0000313" key="6">
    <source>
        <dbReference type="Proteomes" id="UP000467841"/>
    </source>
</evidence>
<feature type="domain" description="F-box" evidence="3">
    <location>
        <begin position="13"/>
        <end position="53"/>
    </location>
</feature>
<sequence length="433" mass="49985">MADVEENPNLIYLHPNLLEDIFLELPLKSILKFKAVSKQWRSILESRSFADTRMKLEKQKKPKLLAVENRRSNPPFEVVAVYVDRKPPLQSAIRSRRRGGDRDGSVNILNPATGESVSFPSGPEPVNERYRSALFHDKWCVNFPGFWAMGFGRDVVNGSYKVSRMCFEPSHLCEILDVSVGEWRRVNPPPCKVEPRRKGSLYWIEMRCSDSVLALDLHTEEFRLVPYPPTRSEANQLVNLEDRLALAIPYTKPEWKFDVWVMDEQEETWSLAYSIRLAGSGVFSYVRRDVWFRPVAVTKGGNVFFHDNEKRLFRYDTETDQARCIATEISVVSGFVENVVSLRPSAGSETSEYSCGFQYQDLFRRQESERAHKFSWIKSRIPDILLTTGAGVVSLFMFHYFAVSSRRNKNNISLTQTRKAEIPVTDWFIVFGR</sequence>
<dbReference type="Pfam" id="PF00646">
    <property type="entry name" value="F-box"/>
    <property type="match status" value="1"/>
</dbReference>
<keyword evidence="6" id="KW-1185">Reference proteome</keyword>
<dbReference type="Proteomes" id="UP000467841">
    <property type="component" value="Unassembled WGS sequence"/>
</dbReference>
<keyword evidence="2" id="KW-0472">Membrane</keyword>
<dbReference type="AlphaFoldDB" id="A0A6D2L8A9"/>
<name>A0A6D2L8A9_9BRAS</name>
<feature type="region of interest" description="Disordered" evidence="1">
    <location>
        <begin position="92"/>
        <end position="123"/>
    </location>
</feature>
<gene>
    <name evidence="4" type="ORF">MERR_LOCUS29606</name>
    <name evidence="5" type="ORF">MERR_LOCUS43091</name>
</gene>
<dbReference type="SUPFAM" id="SSF117281">
    <property type="entry name" value="Kelch motif"/>
    <property type="match status" value="1"/>
</dbReference>
<feature type="transmembrane region" description="Helical" evidence="2">
    <location>
        <begin position="384"/>
        <end position="403"/>
    </location>
</feature>
<dbReference type="OrthoDB" id="692435at2759"/>
<evidence type="ECO:0000256" key="1">
    <source>
        <dbReference type="SAM" id="MobiDB-lite"/>
    </source>
</evidence>
<dbReference type="InterPro" id="IPR036047">
    <property type="entry name" value="F-box-like_dom_sf"/>
</dbReference>
<proteinExistence type="predicted"/>
<evidence type="ECO:0000259" key="3">
    <source>
        <dbReference type="SMART" id="SM00256"/>
    </source>
</evidence>
<keyword evidence="2" id="KW-1133">Transmembrane helix</keyword>
<keyword evidence="2" id="KW-0812">Transmembrane</keyword>
<dbReference type="Pfam" id="PF08268">
    <property type="entry name" value="FBA_3"/>
    <property type="match status" value="1"/>
</dbReference>
<accession>A0A6D2L8A9</accession>
<dbReference type="InterPro" id="IPR013187">
    <property type="entry name" value="F-box-assoc_dom_typ3"/>
</dbReference>
<dbReference type="InterPro" id="IPR017451">
    <property type="entry name" value="F-box-assoc_interact_dom"/>
</dbReference>
<dbReference type="NCBIfam" id="TIGR01640">
    <property type="entry name" value="F_box_assoc_1"/>
    <property type="match status" value="1"/>
</dbReference>
<evidence type="ECO:0000256" key="2">
    <source>
        <dbReference type="SAM" id="Phobius"/>
    </source>
</evidence>
<dbReference type="PANTHER" id="PTHR31111:SF113">
    <property type="entry name" value="F-BOX ASSOCIATED UBIQUITINATION EFFECTOR FAMILY PROTEIN"/>
    <property type="match status" value="1"/>
</dbReference>
<protein>
    <recommendedName>
        <fullName evidence="3">F-box domain-containing protein</fullName>
    </recommendedName>
</protein>
<dbReference type="SUPFAM" id="SSF81383">
    <property type="entry name" value="F-box domain"/>
    <property type="match status" value="1"/>
</dbReference>